<organism evidence="4 5">
    <name type="scientific">Zancudomyces culisetae</name>
    <name type="common">Gut fungus</name>
    <name type="synonym">Smittium culisetae</name>
    <dbReference type="NCBI Taxonomy" id="1213189"/>
    <lineage>
        <taxon>Eukaryota</taxon>
        <taxon>Fungi</taxon>
        <taxon>Fungi incertae sedis</taxon>
        <taxon>Zoopagomycota</taxon>
        <taxon>Kickxellomycotina</taxon>
        <taxon>Harpellomycetes</taxon>
        <taxon>Harpellales</taxon>
        <taxon>Legeriomycetaceae</taxon>
        <taxon>Zancudomyces</taxon>
    </lineage>
</organism>
<evidence type="ECO:0000313" key="5">
    <source>
        <dbReference type="Proteomes" id="UP000188320"/>
    </source>
</evidence>
<proteinExistence type="inferred from homology"/>
<comment type="similarity">
    <text evidence="1 2">Belongs to the endosulfine family.</text>
</comment>
<dbReference type="OrthoDB" id="5949865at2759"/>
<feature type="region of interest" description="Disordered" evidence="3">
    <location>
        <begin position="93"/>
        <end position="120"/>
    </location>
</feature>
<protein>
    <recommendedName>
        <fullName evidence="2">mRNA stability protein</fullName>
    </recommendedName>
</protein>
<accession>A0A1R1PTF6</accession>
<evidence type="ECO:0000256" key="3">
    <source>
        <dbReference type="SAM" id="MobiDB-lite"/>
    </source>
</evidence>
<keyword evidence="5" id="KW-1185">Reference proteome</keyword>
<evidence type="ECO:0000256" key="1">
    <source>
        <dbReference type="ARBA" id="ARBA00010520"/>
    </source>
</evidence>
<sequence>MEKASLEKYKKEMGYDAGFVDWFERKYFDSGDYALSKAGNSETTVGEKHPSPESIPHQQIHQASSNYAIGGTGAVGTMAKESNLIKESDILPNQAQIPTQPLSQPQPNTQIKIQVQPADK</sequence>
<comment type="caution">
    <text evidence="4">The sequence shown here is derived from an EMBL/GenBank/DDBJ whole genome shotgun (WGS) entry which is preliminary data.</text>
</comment>
<dbReference type="EMBL" id="LSSK01000228">
    <property type="protein sequence ID" value="OMH84250.1"/>
    <property type="molecule type" value="Genomic_DNA"/>
</dbReference>
<feature type="compositionally biased region" description="Polar residues" evidence="3">
    <location>
        <begin position="93"/>
        <end position="113"/>
    </location>
</feature>
<dbReference type="InterPro" id="IPR006760">
    <property type="entry name" value="Endosulphine"/>
</dbReference>
<dbReference type="AlphaFoldDB" id="A0A1R1PTF6"/>
<evidence type="ECO:0000256" key="2">
    <source>
        <dbReference type="RuleBase" id="RU363120"/>
    </source>
</evidence>
<name>A0A1R1PTF6_ZANCU</name>
<dbReference type="Proteomes" id="UP000188320">
    <property type="component" value="Unassembled WGS sequence"/>
</dbReference>
<reference evidence="5" key="1">
    <citation type="submission" date="2017-01" db="EMBL/GenBank/DDBJ databases">
        <authorList>
            <person name="Wang Y."/>
            <person name="White M."/>
            <person name="Kvist S."/>
            <person name="Moncalvo J.-M."/>
        </authorList>
    </citation>
    <scope>NUCLEOTIDE SEQUENCE [LARGE SCALE GENOMIC DNA]</scope>
    <source>
        <strain evidence="5">COL-18-3</strain>
    </source>
</reference>
<comment type="function">
    <text evidence="2">Plays an essential role in initiation of the G0 program by preventing the degradation of specific nutrient-regulated mRNAs via the 5'-3' mRNA decay pathway.</text>
</comment>
<dbReference type="Pfam" id="PF04667">
    <property type="entry name" value="Endosulfine"/>
    <property type="match status" value="1"/>
</dbReference>
<feature type="region of interest" description="Disordered" evidence="3">
    <location>
        <begin position="38"/>
        <end position="58"/>
    </location>
</feature>
<evidence type="ECO:0000313" key="4">
    <source>
        <dbReference type="EMBL" id="OMH84250.1"/>
    </source>
</evidence>
<gene>
    <name evidence="4" type="ORF">AX774_g2231</name>
</gene>